<accession>A0A813D868</accession>
<keyword evidence="1" id="KW-1133">Transmembrane helix</keyword>
<dbReference type="EMBL" id="CAJNNV010000450">
    <property type="protein sequence ID" value="CAE8582670.1"/>
    <property type="molecule type" value="Genomic_DNA"/>
</dbReference>
<gene>
    <name evidence="2" type="ORF">PGLA1383_LOCUS1663</name>
</gene>
<reference evidence="2" key="1">
    <citation type="submission" date="2021-02" db="EMBL/GenBank/DDBJ databases">
        <authorList>
            <person name="Dougan E. K."/>
            <person name="Rhodes N."/>
            <person name="Thang M."/>
            <person name="Chan C."/>
        </authorList>
    </citation>
    <scope>NUCLEOTIDE SEQUENCE</scope>
</reference>
<feature type="transmembrane region" description="Helical" evidence="1">
    <location>
        <begin position="76"/>
        <end position="95"/>
    </location>
</feature>
<feature type="transmembrane region" description="Helical" evidence="1">
    <location>
        <begin position="46"/>
        <end position="64"/>
    </location>
</feature>
<protein>
    <submittedName>
        <fullName evidence="2">Uncharacterized protein</fullName>
    </submittedName>
</protein>
<sequence length="96" mass="10889">ARVEHTICRRQSEFFPRPSYDFAPARSLRTFVKGQWKAQHSTDFQCTLLLLLLLLLLSSSLLLLSPPSSSSSSSSFFFLLLLLSLLLLLLFHKGYA</sequence>
<dbReference type="AlphaFoldDB" id="A0A813D868"/>
<keyword evidence="1" id="KW-0472">Membrane</keyword>
<name>A0A813D868_POLGL</name>
<evidence type="ECO:0000313" key="2">
    <source>
        <dbReference type="EMBL" id="CAE8582670.1"/>
    </source>
</evidence>
<comment type="caution">
    <text evidence="2">The sequence shown here is derived from an EMBL/GenBank/DDBJ whole genome shotgun (WGS) entry which is preliminary data.</text>
</comment>
<evidence type="ECO:0000313" key="3">
    <source>
        <dbReference type="Proteomes" id="UP000654075"/>
    </source>
</evidence>
<feature type="non-terminal residue" evidence="2">
    <location>
        <position position="1"/>
    </location>
</feature>
<keyword evidence="1" id="KW-0812">Transmembrane</keyword>
<keyword evidence="3" id="KW-1185">Reference proteome</keyword>
<dbReference type="Proteomes" id="UP000654075">
    <property type="component" value="Unassembled WGS sequence"/>
</dbReference>
<proteinExistence type="predicted"/>
<organism evidence="2 3">
    <name type="scientific">Polarella glacialis</name>
    <name type="common">Dinoflagellate</name>
    <dbReference type="NCBI Taxonomy" id="89957"/>
    <lineage>
        <taxon>Eukaryota</taxon>
        <taxon>Sar</taxon>
        <taxon>Alveolata</taxon>
        <taxon>Dinophyceae</taxon>
        <taxon>Suessiales</taxon>
        <taxon>Suessiaceae</taxon>
        <taxon>Polarella</taxon>
    </lineage>
</organism>
<evidence type="ECO:0000256" key="1">
    <source>
        <dbReference type="SAM" id="Phobius"/>
    </source>
</evidence>